<evidence type="ECO:0000256" key="6">
    <source>
        <dbReference type="ARBA" id="ARBA00023034"/>
    </source>
</evidence>
<evidence type="ECO:0000256" key="8">
    <source>
        <dbReference type="ARBA" id="ARBA00031344"/>
    </source>
</evidence>
<dbReference type="InterPro" id="IPR024602">
    <property type="entry name" value="COG_su2_N"/>
</dbReference>
<evidence type="ECO:0000259" key="10">
    <source>
        <dbReference type="Pfam" id="PF06148"/>
    </source>
</evidence>
<evidence type="ECO:0000256" key="3">
    <source>
        <dbReference type="ARBA" id="ARBA00020977"/>
    </source>
</evidence>
<comment type="caution">
    <text evidence="11">The sequence shown here is derived from an EMBL/GenBank/DDBJ whole genome shotgun (WGS) entry which is preliminary data.</text>
</comment>
<name>A0A0J9XHI1_GEOCN</name>
<keyword evidence="7" id="KW-0472">Membrane</keyword>
<dbReference type="STRING" id="1173061.A0A0J9XHI1"/>
<dbReference type="GO" id="GO:0017119">
    <property type="term" value="C:Golgi transport complex"/>
    <property type="evidence" value="ECO:0007669"/>
    <property type="project" value="TreeGrafter"/>
</dbReference>
<evidence type="ECO:0000256" key="2">
    <source>
        <dbReference type="ARBA" id="ARBA00007603"/>
    </source>
</evidence>
<keyword evidence="5" id="KW-0653">Protein transport</keyword>
<dbReference type="InterPro" id="IPR009316">
    <property type="entry name" value="COG2"/>
</dbReference>
<dbReference type="PANTHER" id="PTHR12961:SF0">
    <property type="entry name" value="CONSERVED OLIGOMERIC GOLGI COMPLEX SUBUNIT 2"/>
    <property type="match status" value="1"/>
</dbReference>
<protein>
    <recommendedName>
        <fullName evidence="3">Conserved oligomeric Golgi complex subunit 2</fullName>
    </recommendedName>
    <alternativeName>
        <fullName evidence="8">Component of oligomeric Golgi complex 2</fullName>
    </alternativeName>
</protein>
<keyword evidence="12" id="KW-1185">Reference proteome</keyword>
<dbReference type="GO" id="GO:0000139">
    <property type="term" value="C:Golgi membrane"/>
    <property type="evidence" value="ECO:0007669"/>
    <property type="project" value="UniProtKB-SubCell"/>
</dbReference>
<proteinExistence type="inferred from homology"/>
<feature type="coiled-coil region" evidence="9">
    <location>
        <begin position="91"/>
        <end position="125"/>
    </location>
</feature>
<keyword evidence="6" id="KW-0333">Golgi apparatus</keyword>
<comment type="subcellular location">
    <subcellularLocation>
        <location evidence="1">Golgi apparatus membrane</location>
        <topology evidence="1">Peripheral membrane protein</topology>
    </subcellularLocation>
</comment>
<organism evidence="11 12">
    <name type="scientific">Geotrichum candidum</name>
    <name type="common">Oospora lactis</name>
    <name type="synonym">Dipodascus geotrichum</name>
    <dbReference type="NCBI Taxonomy" id="1173061"/>
    <lineage>
        <taxon>Eukaryota</taxon>
        <taxon>Fungi</taxon>
        <taxon>Dikarya</taxon>
        <taxon>Ascomycota</taxon>
        <taxon>Saccharomycotina</taxon>
        <taxon>Dipodascomycetes</taxon>
        <taxon>Dipodascales</taxon>
        <taxon>Dipodascaceae</taxon>
        <taxon>Geotrichum</taxon>
    </lineage>
</organism>
<keyword evidence="9" id="KW-0175">Coiled coil</keyword>
<evidence type="ECO:0000256" key="4">
    <source>
        <dbReference type="ARBA" id="ARBA00022448"/>
    </source>
</evidence>
<evidence type="ECO:0000256" key="1">
    <source>
        <dbReference type="ARBA" id="ARBA00004395"/>
    </source>
</evidence>
<gene>
    <name evidence="11" type="ORF">BN980_GECA16s03112g</name>
</gene>
<dbReference type="Pfam" id="PF06148">
    <property type="entry name" value="COG2_N"/>
    <property type="match status" value="1"/>
</dbReference>
<keyword evidence="4" id="KW-0813">Transport</keyword>
<evidence type="ECO:0000313" key="11">
    <source>
        <dbReference type="EMBL" id="CDO56780.1"/>
    </source>
</evidence>
<comment type="similarity">
    <text evidence="2">Belongs to the COG2 family.</text>
</comment>
<dbReference type="GO" id="GO:0015031">
    <property type="term" value="P:protein transport"/>
    <property type="evidence" value="ECO:0007669"/>
    <property type="project" value="UniProtKB-KW"/>
</dbReference>
<dbReference type="Proteomes" id="UP000242525">
    <property type="component" value="Unassembled WGS sequence"/>
</dbReference>
<feature type="domain" description="Conserved oligomeric Golgi complex subunit 2 N-terminal" evidence="10">
    <location>
        <begin position="25"/>
        <end position="94"/>
    </location>
</feature>
<evidence type="ECO:0000256" key="9">
    <source>
        <dbReference type="SAM" id="Coils"/>
    </source>
</evidence>
<dbReference type="GO" id="GO:0006891">
    <property type="term" value="P:intra-Golgi vesicle-mediated transport"/>
    <property type="evidence" value="ECO:0007669"/>
    <property type="project" value="TreeGrafter"/>
</dbReference>
<dbReference type="EMBL" id="CCBN010000016">
    <property type="protein sequence ID" value="CDO56780.1"/>
    <property type="molecule type" value="Genomic_DNA"/>
</dbReference>
<evidence type="ECO:0000256" key="5">
    <source>
        <dbReference type="ARBA" id="ARBA00022927"/>
    </source>
</evidence>
<reference evidence="11" key="1">
    <citation type="submission" date="2014-03" db="EMBL/GenBank/DDBJ databases">
        <authorList>
            <person name="Casaregola S."/>
        </authorList>
    </citation>
    <scope>NUCLEOTIDE SEQUENCE [LARGE SCALE GENOMIC DNA]</scope>
    <source>
        <strain evidence="11">CLIB 918</strain>
    </source>
</reference>
<dbReference type="OrthoDB" id="332281at2759"/>
<accession>A0A0J9XHI1</accession>
<dbReference type="GO" id="GO:0007030">
    <property type="term" value="P:Golgi organization"/>
    <property type="evidence" value="ECO:0007669"/>
    <property type="project" value="InterPro"/>
</dbReference>
<dbReference type="AlphaFoldDB" id="A0A0J9XHI1"/>
<sequence>MDRYFTSESIDEDNLELPSAKQIERSSFSVPDFDVDEFLAGYHQYQTLEDIQDQLRTWTRSLEQELVDLINEDYGQFVGLGMSLAEGKPKVQDIKVEILGFQQEIKQVQKKLETSAKETDSLIQEKAQLREMEDFLANLILYGERLHDVELQIKTQYNAEQLQDLGQAYIALETLLAKLPHNHPYISNQASRQETIRIHVHETFPAFIKSSSKEGRKAQGESFFRLLVLYRLIKKFPTGDTK</sequence>
<evidence type="ECO:0000313" key="12">
    <source>
        <dbReference type="Proteomes" id="UP000242525"/>
    </source>
</evidence>
<dbReference type="PANTHER" id="PTHR12961">
    <property type="entry name" value="CONSERVED OLIGOMERIC GOLGI COMPLEX COMPONENT 2"/>
    <property type="match status" value="1"/>
</dbReference>
<evidence type="ECO:0000256" key="7">
    <source>
        <dbReference type="ARBA" id="ARBA00023136"/>
    </source>
</evidence>